<dbReference type="KEGG" id="ccin:112494439"/>
<gene>
    <name evidence="3" type="primary">LOC112494439</name>
</gene>
<dbReference type="RefSeq" id="XP_024941386.1">
    <property type="nucleotide sequence ID" value="XM_025085618.1"/>
</dbReference>
<dbReference type="GeneID" id="112494439"/>
<accession>A0AAJ7RJB9</accession>
<evidence type="ECO:0000313" key="3">
    <source>
        <dbReference type="RefSeq" id="XP_024941386.1"/>
    </source>
</evidence>
<protein>
    <submittedName>
        <fullName evidence="3">Uncharacterized protein LOC112494439</fullName>
    </submittedName>
</protein>
<proteinExistence type="predicted"/>
<evidence type="ECO:0000256" key="1">
    <source>
        <dbReference type="SAM" id="MobiDB-lite"/>
    </source>
</evidence>
<feature type="compositionally biased region" description="Basic and acidic residues" evidence="1">
    <location>
        <begin position="83"/>
        <end position="104"/>
    </location>
</feature>
<reference evidence="3" key="1">
    <citation type="submission" date="2025-08" db="UniProtKB">
        <authorList>
            <consortium name="RefSeq"/>
        </authorList>
    </citation>
    <scope>IDENTIFICATION</scope>
</reference>
<organism evidence="2 3">
    <name type="scientific">Cephus cinctus</name>
    <name type="common">Wheat stem sawfly</name>
    <dbReference type="NCBI Taxonomy" id="211228"/>
    <lineage>
        <taxon>Eukaryota</taxon>
        <taxon>Metazoa</taxon>
        <taxon>Ecdysozoa</taxon>
        <taxon>Arthropoda</taxon>
        <taxon>Hexapoda</taxon>
        <taxon>Insecta</taxon>
        <taxon>Pterygota</taxon>
        <taxon>Neoptera</taxon>
        <taxon>Endopterygota</taxon>
        <taxon>Hymenoptera</taxon>
        <taxon>Cephoidea</taxon>
        <taxon>Cephidae</taxon>
        <taxon>Cephus</taxon>
    </lineage>
</organism>
<dbReference type="AlphaFoldDB" id="A0AAJ7RJB9"/>
<sequence length="335" mass="38029">MSNSQTCVGNTSATHAALYHEEKSYGKEHWTLCSNPEMYEQSQRFDKICTKMCPVRRADGLKPFEGMDTPDRLGMSVSLPAKTPDKENGKRQNEDWSDNVHKRQKADFNNEKDSLLFTKPVSLDTMPEKSTASALLLLMMQTVYNLDNRKRIVVGLDIYNGYQPTLQVISCEGDSITLLPLDWRLLLEHFENILKHFTTNVTVLKNNNEWFKVPLANCNIVICELYGDRAIKIISGKDTIVFRRQCFERLLKLESCICSAVTLAEDHYVTVIRTRNSFLNEITTAFETGKISNITPSAVVDLLDSHCIFNHLCTELVTLAIHELVNSALARLNCT</sequence>
<evidence type="ECO:0000313" key="2">
    <source>
        <dbReference type="Proteomes" id="UP000694920"/>
    </source>
</evidence>
<keyword evidence="2" id="KW-1185">Reference proteome</keyword>
<feature type="region of interest" description="Disordered" evidence="1">
    <location>
        <begin position="64"/>
        <end position="104"/>
    </location>
</feature>
<name>A0AAJ7RJB9_CEPCN</name>
<dbReference type="Proteomes" id="UP000694920">
    <property type="component" value="Unplaced"/>
</dbReference>